<evidence type="ECO:0008006" key="4">
    <source>
        <dbReference type="Google" id="ProtNLM"/>
    </source>
</evidence>
<feature type="chain" id="PRO_5011564560" description="Peptidase inhibitor family I36" evidence="1">
    <location>
        <begin position="25"/>
        <end position="107"/>
    </location>
</feature>
<keyword evidence="3" id="KW-1185">Reference proteome</keyword>
<reference evidence="3" key="1">
    <citation type="submission" date="2016-10" db="EMBL/GenBank/DDBJ databases">
        <authorList>
            <person name="Varghese N."/>
            <person name="Submissions S."/>
        </authorList>
    </citation>
    <scope>NUCLEOTIDE SEQUENCE [LARGE SCALE GENOMIC DNA]</scope>
    <source>
        <strain evidence="3">DSM 44544</strain>
    </source>
</reference>
<dbReference type="AlphaFoldDB" id="A0A1H4QTT6"/>
<proteinExistence type="predicted"/>
<keyword evidence="1" id="KW-0732">Signal</keyword>
<dbReference type="OrthoDB" id="3631607at2"/>
<dbReference type="STRING" id="208445.SAMN04489727_3031"/>
<evidence type="ECO:0000313" key="3">
    <source>
        <dbReference type="Proteomes" id="UP000199622"/>
    </source>
</evidence>
<protein>
    <recommendedName>
        <fullName evidence="4">Peptidase inhibitor family I36</fullName>
    </recommendedName>
</protein>
<dbReference type="RefSeq" id="WP_091307448.1">
    <property type="nucleotide sequence ID" value="NZ_FNSO01000004.1"/>
</dbReference>
<gene>
    <name evidence="2" type="ORF">SAMN04489727_3031</name>
</gene>
<organism evidence="2 3">
    <name type="scientific">Amycolatopsis tolypomycina</name>
    <dbReference type="NCBI Taxonomy" id="208445"/>
    <lineage>
        <taxon>Bacteria</taxon>
        <taxon>Bacillati</taxon>
        <taxon>Actinomycetota</taxon>
        <taxon>Actinomycetes</taxon>
        <taxon>Pseudonocardiales</taxon>
        <taxon>Pseudonocardiaceae</taxon>
        <taxon>Amycolatopsis</taxon>
    </lineage>
</organism>
<evidence type="ECO:0000256" key="1">
    <source>
        <dbReference type="SAM" id="SignalP"/>
    </source>
</evidence>
<sequence>MKKMMFFVVSVLAAVLLAAPSATAESAPAGPVCISEALWLYGPNGTAMCTGAAIPSINPAFTAVSESNGSQNAWCLYSQPNYLRLVARIPAFSRADAWVTVASARPC</sequence>
<evidence type="ECO:0000313" key="2">
    <source>
        <dbReference type="EMBL" id="SEC23055.1"/>
    </source>
</evidence>
<name>A0A1H4QTT6_9PSEU</name>
<accession>A0A1H4QTT6</accession>
<feature type="signal peptide" evidence="1">
    <location>
        <begin position="1"/>
        <end position="24"/>
    </location>
</feature>
<dbReference type="EMBL" id="FNSO01000004">
    <property type="protein sequence ID" value="SEC23055.1"/>
    <property type="molecule type" value="Genomic_DNA"/>
</dbReference>
<dbReference type="Proteomes" id="UP000199622">
    <property type="component" value="Unassembled WGS sequence"/>
</dbReference>